<sequence length="315" mass="35290">MSAGIPFVKVDVTPDTPAWEAERRLSVGASEVAAVMGLSAYGVTPLDVYRQKMGVDRPFDPVLAWIGHQSEPIIEAWLREFSGLDLDIQPGFMARSVDHPYLHASFDRVNAGPFFPIQMKTAHQYAGHHWDEGIPTDIRVQVQAEMAVSGTPRALVVVWIGGREFRHFWEPRDDRFITNHLLPAVQMFWDGNVRAKVEPPPSTLAEVNAIPTEEAEIELSGEAFDTLERITVLNSDIQAQEAERDALKVALGQYVGAADTLTFEGRKVATWRQQKGRVGLDTKALREAHPDIVREFTTQGAPFRVLRRTKTKEQK</sequence>
<dbReference type="EMBL" id="CP064760">
    <property type="protein sequence ID" value="QPE05288.1"/>
    <property type="molecule type" value="Genomic_DNA"/>
</dbReference>
<evidence type="ECO:0000259" key="1">
    <source>
        <dbReference type="Pfam" id="PF09588"/>
    </source>
</evidence>
<name>A0A7S8MYK2_9MICO</name>
<dbReference type="RefSeq" id="WP_195693305.1">
    <property type="nucleotide sequence ID" value="NZ_CP064760.1"/>
</dbReference>
<dbReference type="InterPro" id="IPR011335">
    <property type="entry name" value="Restrct_endonuc-II-like"/>
</dbReference>
<feature type="domain" description="YqaJ viral recombinase" evidence="1">
    <location>
        <begin position="19"/>
        <end position="151"/>
    </location>
</feature>
<dbReference type="InterPro" id="IPR011604">
    <property type="entry name" value="PDDEXK-like_dom_sf"/>
</dbReference>
<dbReference type="InterPro" id="IPR019080">
    <property type="entry name" value="YqaJ_viral_recombinase"/>
</dbReference>
<protein>
    <submittedName>
        <fullName evidence="2">YqaJ viral recombinase family protein</fullName>
    </submittedName>
</protein>
<keyword evidence="3" id="KW-1185">Reference proteome</keyword>
<accession>A0A7S8MYK2</accession>
<gene>
    <name evidence="2" type="ORF">IT882_04245</name>
</gene>
<evidence type="ECO:0000313" key="2">
    <source>
        <dbReference type="EMBL" id="QPE05288.1"/>
    </source>
</evidence>
<dbReference type="AlphaFoldDB" id="A0A7S8MYK2"/>
<dbReference type="SUPFAM" id="SSF52980">
    <property type="entry name" value="Restriction endonuclease-like"/>
    <property type="match status" value="1"/>
</dbReference>
<dbReference type="KEGG" id="msf:IT882_04245"/>
<proteinExistence type="predicted"/>
<dbReference type="Pfam" id="PF09588">
    <property type="entry name" value="YqaJ"/>
    <property type="match status" value="1"/>
</dbReference>
<dbReference type="Gene3D" id="3.90.320.10">
    <property type="match status" value="1"/>
</dbReference>
<evidence type="ECO:0000313" key="3">
    <source>
        <dbReference type="Proteomes" id="UP000594480"/>
    </source>
</evidence>
<dbReference type="Proteomes" id="UP000594480">
    <property type="component" value="Chromosome"/>
</dbReference>
<reference evidence="2 3" key="1">
    <citation type="submission" date="2020-11" db="EMBL/GenBank/DDBJ databases">
        <title>Amino acid is mineralized and recycled by bacteria in oceanic microbiome.</title>
        <authorList>
            <person name="Zheng L.Y."/>
        </authorList>
    </citation>
    <scope>NUCLEOTIDE SEQUENCE [LARGE SCALE GENOMIC DNA]</scope>
    <source>
        <strain evidence="2 3">A32-1</strain>
    </source>
</reference>
<organism evidence="2 3">
    <name type="scientific">Microbacterium schleiferi</name>
    <dbReference type="NCBI Taxonomy" id="69362"/>
    <lineage>
        <taxon>Bacteria</taxon>
        <taxon>Bacillati</taxon>
        <taxon>Actinomycetota</taxon>
        <taxon>Actinomycetes</taxon>
        <taxon>Micrococcales</taxon>
        <taxon>Microbacteriaceae</taxon>
        <taxon>Microbacterium</taxon>
    </lineage>
</organism>